<sequence length="908" mass="101673">MDPSRAPHKANAGCRRDPPTTDTEKEDIVNPWLAQKGPPFTGASRPPPPELLMKTLTTRQWKALIIGMLAWWLTRSEILTALILILTAFEETPRTGSPDPLKGANCKEKHCNDSESSDQTTTTTDIVPMAQNDKSLDTVPKSDTGQSTEAKNDTEATVNKALFNLFQELMTKGSNGPSFAIPLHPLPAFKGKDVTEYLRNFNQQAELMNISEDKKPGLFESYTDPEMKREVRQAMEGFDWKEAQEKLKESFANDDSDQTETVEEKLEILNEVRLKVDFHAIIKWLNEHQYLFKQTDKNWMDSRTQSRAIYKALPEEVIDGICERHNKGVRELTIMNYHDLTDMIKRYCENKIEIRKTHRSRNEDDTRKVTWAPTPPRNSSPSTKSTKTPRILRKEPDEVTNSKIDDLTAQLTQLSINLAKGQETQLQLAQIIQRENDRQAATGTSQPFRTNAVSIDQPQNHENLYTYAAYGSGRGGYQNNMACWYCAGRNHFPDTCADLAYDKSAGIASYDPQGGAALLGRGDAMLPPNLVYQFKKFESESSSTTAENNIIDDFIRKNPEALDLYRPKYKSPEGFDRLPKEITRGDRDILDSQNPPPGTSTNGAPQTLTTTTVAVNANARKRVHVEDITEVQEAAQPIRKSTPIEKPAATGKEKSQRFQTLEEKQASIIQELRDDFRTKKISIPADKLFTLLPQLGREVAEDCQDIANSVEQITYIEPAPYTTGEGRGPSDQKANGANAVQVGEQDWGEAYWTAISERAGVNVILIDEVSQTDRTDDNTKDLQPGDYIVTTDAGTTDEETKTVEVRQNKTETSGKTTPTAKEREPTDQMVNNIELMDEGQSKRVAQSQELPRILVRLDNPEGKVIEAMVDTGSEGNIISQELAKKPAASKLLQPVPQPRLSPRTKSPC</sequence>
<dbReference type="EMBL" id="CM046508">
    <property type="protein sequence ID" value="KAI8665782.1"/>
    <property type="molecule type" value="Genomic_DNA"/>
</dbReference>
<comment type="caution">
    <text evidence="1">The sequence shown here is derived from an EMBL/GenBank/DDBJ whole genome shotgun (WGS) entry which is preliminary data.</text>
</comment>
<evidence type="ECO:0000313" key="1">
    <source>
        <dbReference type="EMBL" id="KAI8665782.1"/>
    </source>
</evidence>
<accession>A0ACC0QSN7</accession>
<evidence type="ECO:0000313" key="2">
    <source>
        <dbReference type="Proteomes" id="UP001065298"/>
    </source>
</evidence>
<organism evidence="1 2">
    <name type="scientific">Fusarium keratoplasticum</name>
    <dbReference type="NCBI Taxonomy" id="1328300"/>
    <lineage>
        <taxon>Eukaryota</taxon>
        <taxon>Fungi</taxon>
        <taxon>Dikarya</taxon>
        <taxon>Ascomycota</taxon>
        <taxon>Pezizomycotina</taxon>
        <taxon>Sordariomycetes</taxon>
        <taxon>Hypocreomycetidae</taxon>
        <taxon>Hypocreales</taxon>
        <taxon>Nectriaceae</taxon>
        <taxon>Fusarium</taxon>
        <taxon>Fusarium solani species complex</taxon>
    </lineage>
</organism>
<name>A0ACC0QSN7_9HYPO</name>
<protein>
    <submittedName>
        <fullName evidence="1">Uncharacterized protein</fullName>
    </submittedName>
</protein>
<gene>
    <name evidence="1" type="ORF">NCS57_00800800</name>
</gene>
<reference evidence="1" key="1">
    <citation type="submission" date="2022-06" db="EMBL/GenBank/DDBJ databases">
        <title>Fusarium solani species complex genomes reveal bases of compartmentalisation and animal pathogenesis.</title>
        <authorList>
            <person name="Tsai I.J."/>
        </authorList>
    </citation>
    <scope>NUCLEOTIDE SEQUENCE</scope>
    <source>
        <strain evidence="1">Fu6.1</strain>
    </source>
</reference>
<proteinExistence type="predicted"/>
<keyword evidence="2" id="KW-1185">Reference proteome</keyword>
<dbReference type="Proteomes" id="UP001065298">
    <property type="component" value="Chromosome 6"/>
</dbReference>